<dbReference type="NCBIfam" id="TIGR00931">
    <property type="entry name" value="antiport_nhaC"/>
    <property type="match status" value="1"/>
</dbReference>
<dbReference type="RefSeq" id="WP_085486275.1">
    <property type="nucleotide sequence ID" value="NZ_FXAT01000006.1"/>
</dbReference>
<dbReference type="PANTHER" id="PTHR33451:SF3">
    <property type="entry name" value="MALATE-2H(+)_NA(+)-LACTATE ANTIPORTER"/>
    <property type="match status" value="1"/>
</dbReference>
<proteinExistence type="inferred from homology"/>
<keyword evidence="7 9" id="KW-0472">Membrane</keyword>
<keyword evidence="6 9" id="KW-1133">Transmembrane helix</keyword>
<dbReference type="STRING" id="1515439.SAMN06265784_106268"/>
<dbReference type="GO" id="GO:0005886">
    <property type="term" value="C:plasma membrane"/>
    <property type="evidence" value="ECO:0007669"/>
    <property type="project" value="UniProtKB-SubCell"/>
</dbReference>
<dbReference type="AlphaFoldDB" id="A0A1X7LKN6"/>
<feature type="transmembrane region" description="Helical" evidence="9">
    <location>
        <begin position="238"/>
        <end position="255"/>
    </location>
</feature>
<keyword evidence="2" id="KW-0813">Transport</keyword>
<gene>
    <name evidence="11" type="ORF">SAMN06265784_106268</name>
</gene>
<dbReference type="EMBL" id="FXAT01000006">
    <property type="protein sequence ID" value="SMG53913.1"/>
    <property type="molecule type" value="Genomic_DNA"/>
</dbReference>
<dbReference type="Pfam" id="PF03553">
    <property type="entry name" value="Na_H_antiporter"/>
    <property type="match status" value="1"/>
</dbReference>
<dbReference type="InterPro" id="IPR004770">
    <property type="entry name" value="Na/H_antiport_NhaC"/>
</dbReference>
<evidence type="ECO:0000259" key="10">
    <source>
        <dbReference type="Pfam" id="PF03553"/>
    </source>
</evidence>
<evidence type="ECO:0000256" key="8">
    <source>
        <dbReference type="ARBA" id="ARBA00038435"/>
    </source>
</evidence>
<evidence type="ECO:0000313" key="12">
    <source>
        <dbReference type="Proteomes" id="UP000193228"/>
    </source>
</evidence>
<sequence length="499" mass="51168">MKRPESPQPVTLTEAIIPIASLVVLVGLSYYLFGDAGAGGPNQVGLVVATMIAVFIGWRRGHTLASLGEAAVASVSTGIGAIFILFAVGALIGTWALSGTLVGMVYYGLKLLSPNYFYVTAAAICGFVSMSIGSSWTVVGTIGIGLMGIAQGMGLSPAIAAGAIISGAYLGDKSSPLSDSANLAAAAAGVELYRHLREVFLTSTVSMIIALGVFYLVGRPGDFDASAEIDAMRSAFHISLWLFVPLIVVIVLAVFKIPPFTAIFLGALSGGVLAVCVAPERVIAFAAARPDVPEWLALVKGVWLALASGYRASTGNATLDILVTRGGMESMLSTIWLIITALAFGGVVEKCGVLERLIAPVIAKAKSAGALVASLVAAIVATNIVTADQYIAVVLPARMFRTAFAQRGFEPVVLSRAVGDAGTPTGALIPWNSCGAYMAATLGVSTLSYAPFAVFCIVSPLLTIAIAYAGIRMPRLPAAAAAPTAAAPTAEPVPPHPDD</sequence>
<feature type="transmembrane region" description="Helical" evidence="9">
    <location>
        <begin position="199"/>
        <end position="217"/>
    </location>
</feature>
<evidence type="ECO:0000256" key="4">
    <source>
        <dbReference type="ARBA" id="ARBA00022475"/>
    </source>
</evidence>
<organism evidence="11 12">
    <name type="scientific">Paraburkholderia susongensis</name>
    <dbReference type="NCBI Taxonomy" id="1515439"/>
    <lineage>
        <taxon>Bacteria</taxon>
        <taxon>Pseudomonadati</taxon>
        <taxon>Pseudomonadota</taxon>
        <taxon>Betaproteobacteria</taxon>
        <taxon>Burkholderiales</taxon>
        <taxon>Burkholderiaceae</taxon>
        <taxon>Paraburkholderia</taxon>
    </lineage>
</organism>
<keyword evidence="3" id="KW-0050">Antiport</keyword>
<evidence type="ECO:0000256" key="2">
    <source>
        <dbReference type="ARBA" id="ARBA00022448"/>
    </source>
</evidence>
<feature type="transmembrane region" description="Helical" evidence="9">
    <location>
        <begin position="449"/>
        <end position="471"/>
    </location>
</feature>
<feature type="transmembrane region" description="Helical" evidence="9">
    <location>
        <begin position="12"/>
        <end position="33"/>
    </location>
</feature>
<name>A0A1X7LKN6_9BURK</name>
<dbReference type="OrthoDB" id="9762978at2"/>
<evidence type="ECO:0000256" key="5">
    <source>
        <dbReference type="ARBA" id="ARBA00022692"/>
    </source>
</evidence>
<evidence type="ECO:0000256" key="3">
    <source>
        <dbReference type="ARBA" id="ARBA00022449"/>
    </source>
</evidence>
<keyword evidence="12" id="KW-1185">Reference proteome</keyword>
<evidence type="ECO:0000256" key="6">
    <source>
        <dbReference type="ARBA" id="ARBA00022989"/>
    </source>
</evidence>
<evidence type="ECO:0000256" key="9">
    <source>
        <dbReference type="SAM" id="Phobius"/>
    </source>
</evidence>
<accession>A0A1X7LKN6</accession>
<evidence type="ECO:0000256" key="7">
    <source>
        <dbReference type="ARBA" id="ARBA00023136"/>
    </source>
</evidence>
<feature type="transmembrane region" description="Helical" evidence="9">
    <location>
        <begin position="369"/>
        <end position="392"/>
    </location>
</feature>
<reference evidence="12" key="1">
    <citation type="submission" date="2017-04" db="EMBL/GenBank/DDBJ databases">
        <authorList>
            <person name="Varghese N."/>
            <person name="Submissions S."/>
        </authorList>
    </citation>
    <scope>NUCLEOTIDE SEQUENCE [LARGE SCALE GENOMIC DNA]</scope>
    <source>
        <strain evidence="12">LMG 29540</strain>
    </source>
</reference>
<feature type="transmembrane region" description="Helical" evidence="9">
    <location>
        <begin position="261"/>
        <end position="280"/>
    </location>
</feature>
<dbReference type="InterPro" id="IPR052180">
    <property type="entry name" value="NhaC_Na-H+_Antiporter"/>
</dbReference>
<dbReference type="InterPro" id="IPR018461">
    <property type="entry name" value="Na/H_Antiport_NhaC-like_C"/>
</dbReference>
<feature type="transmembrane region" description="Helical" evidence="9">
    <location>
        <begin position="116"/>
        <end position="139"/>
    </location>
</feature>
<dbReference type="PANTHER" id="PTHR33451">
    <property type="entry name" value="MALATE-2H(+)/NA(+)-LACTATE ANTIPORTER"/>
    <property type="match status" value="1"/>
</dbReference>
<keyword evidence="5 9" id="KW-0812">Transmembrane</keyword>
<dbReference type="Proteomes" id="UP000193228">
    <property type="component" value="Unassembled WGS sequence"/>
</dbReference>
<evidence type="ECO:0000256" key="1">
    <source>
        <dbReference type="ARBA" id="ARBA00004651"/>
    </source>
</evidence>
<feature type="transmembrane region" description="Helical" evidence="9">
    <location>
        <begin position="39"/>
        <end position="58"/>
    </location>
</feature>
<feature type="transmembrane region" description="Helical" evidence="9">
    <location>
        <begin position="146"/>
        <end position="170"/>
    </location>
</feature>
<comment type="subcellular location">
    <subcellularLocation>
        <location evidence="1">Cell membrane</location>
        <topology evidence="1">Multi-pass membrane protein</topology>
    </subcellularLocation>
</comment>
<protein>
    <submittedName>
        <fullName evidence="11">Transporter, NhaC family</fullName>
    </submittedName>
</protein>
<keyword evidence="4" id="KW-1003">Cell membrane</keyword>
<feature type="transmembrane region" description="Helical" evidence="9">
    <location>
        <begin position="330"/>
        <end position="348"/>
    </location>
</feature>
<comment type="similarity">
    <text evidence="8">Belongs to the NhaC Na(+)/H(+) (TC 2.A.35) antiporter family.</text>
</comment>
<feature type="transmembrane region" description="Helical" evidence="9">
    <location>
        <begin position="70"/>
        <end position="96"/>
    </location>
</feature>
<dbReference type="GO" id="GO:0015297">
    <property type="term" value="F:antiporter activity"/>
    <property type="evidence" value="ECO:0007669"/>
    <property type="project" value="UniProtKB-KW"/>
</dbReference>
<feature type="domain" description="Na+/H+ antiporter NhaC-like C-terminal" evidence="10">
    <location>
        <begin position="167"/>
        <end position="471"/>
    </location>
</feature>
<evidence type="ECO:0000313" key="11">
    <source>
        <dbReference type="EMBL" id="SMG53913.1"/>
    </source>
</evidence>